<evidence type="ECO:0000256" key="4">
    <source>
        <dbReference type="ARBA" id="ARBA00023163"/>
    </source>
</evidence>
<gene>
    <name evidence="6" type="primary">gltR_5</name>
    <name evidence="6" type="ORF">PAECIP111802_04249</name>
</gene>
<proteinExistence type="inferred from homology"/>
<feature type="domain" description="HTH lysR-type" evidence="5">
    <location>
        <begin position="1"/>
        <end position="58"/>
    </location>
</feature>
<organism evidence="6 7">
    <name type="scientific">Paenibacillus allorhizosphaerae</name>
    <dbReference type="NCBI Taxonomy" id="2849866"/>
    <lineage>
        <taxon>Bacteria</taxon>
        <taxon>Bacillati</taxon>
        <taxon>Bacillota</taxon>
        <taxon>Bacilli</taxon>
        <taxon>Bacillales</taxon>
        <taxon>Paenibacillaceae</taxon>
        <taxon>Paenibacillus</taxon>
    </lineage>
</organism>
<dbReference type="RefSeq" id="WP_218100533.1">
    <property type="nucleotide sequence ID" value="NZ_CAJVCE010000012.1"/>
</dbReference>
<evidence type="ECO:0000313" key="6">
    <source>
        <dbReference type="EMBL" id="CAG7648565.1"/>
    </source>
</evidence>
<dbReference type="Pfam" id="PF03466">
    <property type="entry name" value="LysR_substrate"/>
    <property type="match status" value="1"/>
</dbReference>
<dbReference type="PANTHER" id="PTHR30126:SF40">
    <property type="entry name" value="HTH-TYPE TRANSCRIPTIONAL REGULATOR GLTR"/>
    <property type="match status" value="1"/>
</dbReference>
<evidence type="ECO:0000313" key="7">
    <source>
        <dbReference type="Proteomes" id="UP000730618"/>
    </source>
</evidence>
<dbReference type="PANTHER" id="PTHR30126">
    <property type="entry name" value="HTH-TYPE TRANSCRIPTIONAL REGULATOR"/>
    <property type="match status" value="1"/>
</dbReference>
<dbReference type="Pfam" id="PF00126">
    <property type="entry name" value="HTH_1"/>
    <property type="match status" value="1"/>
</dbReference>
<keyword evidence="2" id="KW-0805">Transcription regulation</keyword>
<reference evidence="6 7" key="1">
    <citation type="submission" date="2021-06" db="EMBL/GenBank/DDBJ databases">
        <authorList>
            <person name="Criscuolo A."/>
        </authorList>
    </citation>
    <scope>NUCLEOTIDE SEQUENCE [LARGE SCALE GENOMIC DNA]</scope>
    <source>
        <strain evidence="7">CIP 111802</strain>
    </source>
</reference>
<evidence type="ECO:0000259" key="5">
    <source>
        <dbReference type="PROSITE" id="PS50931"/>
    </source>
</evidence>
<comment type="similarity">
    <text evidence="1">Belongs to the LysR transcriptional regulatory family.</text>
</comment>
<accession>A0ABN7TRU0</accession>
<keyword evidence="4" id="KW-0804">Transcription</keyword>
<dbReference type="PROSITE" id="PS50931">
    <property type="entry name" value="HTH_LYSR"/>
    <property type="match status" value="1"/>
</dbReference>
<name>A0ABN7TRU0_9BACL</name>
<evidence type="ECO:0000256" key="1">
    <source>
        <dbReference type="ARBA" id="ARBA00009437"/>
    </source>
</evidence>
<dbReference type="InterPro" id="IPR005119">
    <property type="entry name" value="LysR_subst-bd"/>
</dbReference>
<evidence type="ECO:0000256" key="3">
    <source>
        <dbReference type="ARBA" id="ARBA00023125"/>
    </source>
</evidence>
<dbReference type="EMBL" id="CAJVCE010000012">
    <property type="protein sequence ID" value="CAG7648565.1"/>
    <property type="molecule type" value="Genomic_DNA"/>
</dbReference>
<sequence>MELTDLKVFVTVAEEGSVSRAAERLEYVQSNVTARIRKLESEIGVALFFRHPKGVTLTDKGIVFREYALSILNLSEESLRAVREKSYPSGPLSIGVVETVTCGNFMNALSAFQNRYPDVTLSLITGASSELLSMVLANQLDGAFVTGGMASSKLVSEYEMRDELVLLTTNQEEAYPDLSNTKWAVSPKGCPFRTVLEQWLHREGIAFDNMIEIGSLETLLSCVRAGLASTLLPTSVLTGDYQSLAAYPIPEKFRFTNTNLVRRKDRFYGKAFAAFAEMINQSGL</sequence>
<comment type="caution">
    <text evidence="6">The sequence shown here is derived from an EMBL/GenBank/DDBJ whole genome shotgun (WGS) entry which is preliminary data.</text>
</comment>
<keyword evidence="7" id="KW-1185">Reference proteome</keyword>
<dbReference type="InterPro" id="IPR000847">
    <property type="entry name" value="LysR_HTH_N"/>
</dbReference>
<dbReference type="Proteomes" id="UP000730618">
    <property type="component" value="Unassembled WGS sequence"/>
</dbReference>
<evidence type="ECO:0000256" key="2">
    <source>
        <dbReference type="ARBA" id="ARBA00023015"/>
    </source>
</evidence>
<protein>
    <submittedName>
        <fullName evidence="6">HTH-type transcriptional regulator GltR</fullName>
    </submittedName>
</protein>
<keyword evidence="3" id="KW-0238">DNA-binding</keyword>